<comment type="caution">
    <text evidence="2">The sequence shown here is derived from an EMBL/GenBank/DDBJ whole genome shotgun (WGS) entry which is preliminary data.</text>
</comment>
<name>A0ABX5F7S5_9CHRO</name>
<sequence>MNPLSAVLCAFSAGSLLSLGGAANARLGGTLRSAVAAATVNFLVGAAALGLLLALGGFRAGPIERLAAVPPWAVGGGMLGALYVTLSTLVIPRLGLTATTMTVVCSQLVGSLLIDHWGWLGVPQQPNGPARWLAVLLLLVAVALRRRDG</sequence>
<dbReference type="RefSeq" id="WP_106222227.1">
    <property type="nucleotide sequence ID" value="NZ_PVWP01000008.1"/>
</dbReference>
<dbReference type="PANTHER" id="PTHR34821">
    <property type="entry name" value="INNER MEMBRANE PROTEIN YDCZ"/>
    <property type="match status" value="1"/>
</dbReference>
<keyword evidence="3" id="KW-1185">Reference proteome</keyword>
<gene>
    <name evidence="2" type="ORF">C7B81_12595</name>
</gene>
<evidence type="ECO:0000313" key="3">
    <source>
        <dbReference type="Proteomes" id="UP000238218"/>
    </source>
</evidence>
<evidence type="ECO:0000313" key="2">
    <source>
        <dbReference type="EMBL" id="PSB36763.1"/>
    </source>
</evidence>
<keyword evidence="1" id="KW-0472">Membrane</keyword>
<dbReference type="InterPro" id="IPR006750">
    <property type="entry name" value="YdcZ"/>
</dbReference>
<feature type="transmembrane region" description="Helical" evidence="1">
    <location>
        <begin position="67"/>
        <end position="91"/>
    </location>
</feature>
<accession>A0ABX5F7S5</accession>
<organism evidence="2 3">
    <name type="scientific">Aphanothece cf. minutissima CCALA 015</name>
    <dbReference type="NCBI Taxonomy" id="2107695"/>
    <lineage>
        <taxon>Bacteria</taxon>
        <taxon>Bacillati</taxon>
        <taxon>Cyanobacteriota</taxon>
        <taxon>Cyanophyceae</taxon>
        <taxon>Oscillatoriophycideae</taxon>
        <taxon>Chroococcales</taxon>
        <taxon>Aphanothecaceae</taxon>
        <taxon>Aphanothece</taxon>
    </lineage>
</organism>
<dbReference type="Pfam" id="PF04657">
    <property type="entry name" value="DMT_YdcZ"/>
    <property type="match status" value="1"/>
</dbReference>
<proteinExistence type="predicted"/>
<keyword evidence="1" id="KW-0812">Transmembrane</keyword>
<feature type="transmembrane region" description="Helical" evidence="1">
    <location>
        <begin position="35"/>
        <end position="55"/>
    </location>
</feature>
<keyword evidence="1" id="KW-1133">Transmembrane helix</keyword>
<evidence type="ECO:0000256" key="1">
    <source>
        <dbReference type="SAM" id="Phobius"/>
    </source>
</evidence>
<feature type="transmembrane region" description="Helical" evidence="1">
    <location>
        <begin position="129"/>
        <end position="145"/>
    </location>
</feature>
<dbReference type="Proteomes" id="UP000238218">
    <property type="component" value="Unassembled WGS sequence"/>
</dbReference>
<evidence type="ECO:0008006" key="4">
    <source>
        <dbReference type="Google" id="ProtNLM"/>
    </source>
</evidence>
<reference evidence="2 3" key="1">
    <citation type="submission" date="2018-03" db="EMBL/GenBank/DDBJ databases">
        <title>The ancient ancestry and fast evolution of plastids.</title>
        <authorList>
            <person name="Moore K.R."/>
            <person name="Magnabosco C."/>
            <person name="Momper L."/>
            <person name="Gold D.A."/>
            <person name="Bosak T."/>
            <person name="Fournier G.P."/>
        </authorList>
    </citation>
    <scope>NUCLEOTIDE SEQUENCE [LARGE SCALE GENOMIC DNA]</scope>
    <source>
        <strain evidence="2 3">CCALA 015</strain>
    </source>
</reference>
<protein>
    <recommendedName>
        <fullName evidence="4">EamA-like transporter family protein</fullName>
    </recommendedName>
</protein>
<dbReference type="EMBL" id="PVWP01000008">
    <property type="protein sequence ID" value="PSB36763.1"/>
    <property type="molecule type" value="Genomic_DNA"/>
</dbReference>
<dbReference type="PANTHER" id="PTHR34821:SF2">
    <property type="entry name" value="INNER MEMBRANE PROTEIN YDCZ"/>
    <property type="match status" value="1"/>
</dbReference>